<keyword evidence="7" id="KW-1185">Reference proteome</keyword>
<feature type="transmembrane region" description="Helical" evidence="5">
    <location>
        <begin position="169"/>
        <end position="190"/>
    </location>
</feature>
<evidence type="ECO:0000313" key="6">
    <source>
        <dbReference type="EMBL" id="GGG97125.1"/>
    </source>
</evidence>
<feature type="transmembrane region" description="Helical" evidence="5">
    <location>
        <begin position="49"/>
        <end position="69"/>
    </location>
</feature>
<evidence type="ECO:0000256" key="2">
    <source>
        <dbReference type="ARBA" id="ARBA00022692"/>
    </source>
</evidence>
<dbReference type="Proteomes" id="UP000648722">
    <property type="component" value="Unassembled WGS sequence"/>
</dbReference>
<name>A0ABQ1XLS6_9PROT</name>
<proteinExistence type="inferred from homology"/>
<evidence type="ECO:0000256" key="4">
    <source>
        <dbReference type="ARBA" id="ARBA00023136"/>
    </source>
</evidence>
<keyword evidence="3 5" id="KW-1133">Transmembrane helix</keyword>
<comment type="similarity">
    <text evidence="5">Belongs to the 4-toluene sulfonate uptake permease (TSUP) (TC 2.A.102) family.</text>
</comment>
<evidence type="ECO:0000256" key="1">
    <source>
        <dbReference type="ARBA" id="ARBA00004141"/>
    </source>
</evidence>
<evidence type="ECO:0000313" key="7">
    <source>
        <dbReference type="Proteomes" id="UP000648722"/>
    </source>
</evidence>
<evidence type="ECO:0000256" key="5">
    <source>
        <dbReference type="RuleBase" id="RU363041"/>
    </source>
</evidence>
<dbReference type="Pfam" id="PF01925">
    <property type="entry name" value="TauE"/>
    <property type="match status" value="1"/>
</dbReference>
<keyword evidence="2 5" id="KW-0812">Transmembrane</keyword>
<gene>
    <name evidence="6" type="ORF">GCM10007420_11000</name>
</gene>
<organism evidence="6 7">
    <name type="scientific">Glycocaulis albus</name>
    <dbReference type="NCBI Taxonomy" id="1382801"/>
    <lineage>
        <taxon>Bacteria</taxon>
        <taxon>Pseudomonadati</taxon>
        <taxon>Pseudomonadota</taxon>
        <taxon>Alphaproteobacteria</taxon>
        <taxon>Maricaulales</taxon>
        <taxon>Maricaulaceae</taxon>
        <taxon>Glycocaulis</taxon>
    </lineage>
</organism>
<evidence type="ECO:0000256" key="3">
    <source>
        <dbReference type="ARBA" id="ARBA00022989"/>
    </source>
</evidence>
<keyword evidence="5" id="KW-1003">Cell membrane</keyword>
<dbReference type="InterPro" id="IPR002781">
    <property type="entry name" value="TM_pro_TauE-like"/>
</dbReference>
<keyword evidence="4 5" id="KW-0472">Membrane</keyword>
<reference evidence="7" key="1">
    <citation type="journal article" date="2019" name="Int. J. Syst. Evol. Microbiol.">
        <title>The Global Catalogue of Microorganisms (GCM) 10K type strain sequencing project: providing services to taxonomists for standard genome sequencing and annotation.</title>
        <authorList>
            <consortium name="The Broad Institute Genomics Platform"/>
            <consortium name="The Broad Institute Genome Sequencing Center for Infectious Disease"/>
            <person name="Wu L."/>
            <person name="Ma J."/>
        </authorList>
    </citation>
    <scope>NUCLEOTIDE SEQUENCE [LARGE SCALE GENOMIC DNA]</scope>
    <source>
        <strain evidence="7">CGMCC 1.12766</strain>
    </source>
</reference>
<comment type="subcellular location">
    <subcellularLocation>
        <location evidence="5">Cell membrane</location>
        <topology evidence="5">Multi-pass membrane protein</topology>
    </subcellularLocation>
    <subcellularLocation>
        <location evidence="1">Membrane</location>
        <topology evidence="1">Multi-pass membrane protein</topology>
    </subcellularLocation>
</comment>
<sequence>MAGGLILMGVLAALLPVPAAMVMHGAVQSVSNGWRAVLLRRYILWKSIGWYLLGSAAVALVLLAVTFILPRPWLFIVLGLVPLIVWVPKSVFALDATKPVQGVACGISVTGLNVIAGVSGPLLDTFFQNVEADRRSIVATKATTQVAAHGVKIAYYIAPALAAGEGGSFWLIALAIPLSVLGTTLGAKVLDRMSDEVFRRWTKRLVTGIGAYYFASGAWMLVT</sequence>
<feature type="transmembrane region" description="Helical" evidence="5">
    <location>
        <begin position="74"/>
        <end position="94"/>
    </location>
</feature>
<accession>A0ABQ1XLS6</accession>
<feature type="transmembrane region" description="Helical" evidence="5">
    <location>
        <begin position="202"/>
        <end position="222"/>
    </location>
</feature>
<dbReference type="EMBL" id="BMFS01000004">
    <property type="protein sequence ID" value="GGG97125.1"/>
    <property type="molecule type" value="Genomic_DNA"/>
</dbReference>
<protein>
    <recommendedName>
        <fullName evidence="5">Probable membrane transporter protein</fullName>
    </recommendedName>
</protein>
<comment type="caution">
    <text evidence="6">The sequence shown here is derived from an EMBL/GenBank/DDBJ whole genome shotgun (WGS) entry which is preliminary data.</text>
</comment>